<feature type="domain" description="H15" evidence="5">
    <location>
        <begin position="73"/>
        <end position="143"/>
    </location>
</feature>
<dbReference type="GO" id="GO:0045910">
    <property type="term" value="P:negative regulation of DNA recombination"/>
    <property type="evidence" value="ECO:0007669"/>
    <property type="project" value="TreeGrafter"/>
</dbReference>
<evidence type="ECO:0000313" key="7">
    <source>
        <dbReference type="Proteomes" id="UP000729402"/>
    </source>
</evidence>
<dbReference type="Pfam" id="PF00538">
    <property type="entry name" value="Linker_histone"/>
    <property type="match status" value="1"/>
</dbReference>
<sequence>MPPRIRSGVSPPSLIYYASSSSSRIQIEIFFPQFTVSHHTLLLSSTPLQATPALAATPVAPSMATEEDPKPGNLPPYPEMILAAIDALDDKNGSNKTAISQYIQETYQDLSSEHPSLLTEHLASMKQTGEIVFSKNNYFRAGDPNLVPKRGRGRPPKIKDPNVPDAAATRDPASSPRPRGRPPKPKDPVAEAVAKATSGMPRARGRPPKKAKVEQAIPVTAPAAAPASSQANAAPVKRGRGRPPKVRPASAPVGEPDQA</sequence>
<dbReference type="OrthoDB" id="1110759at2759"/>
<dbReference type="GO" id="GO:0030261">
    <property type="term" value="P:chromosome condensation"/>
    <property type="evidence" value="ECO:0007669"/>
    <property type="project" value="TreeGrafter"/>
</dbReference>
<dbReference type="SMART" id="SM00526">
    <property type="entry name" value="H15"/>
    <property type="match status" value="1"/>
</dbReference>
<evidence type="ECO:0000313" key="6">
    <source>
        <dbReference type="EMBL" id="KAG8056694.1"/>
    </source>
</evidence>
<evidence type="ECO:0000256" key="4">
    <source>
        <dbReference type="SAM" id="MobiDB-lite"/>
    </source>
</evidence>
<dbReference type="GO" id="GO:0005730">
    <property type="term" value="C:nucleolus"/>
    <property type="evidence" value="ECO:0007669"/>
    <property type="project" value="TreeGrafter"/>
</dbReference>
<reference evidence="6" key="2">
    <citation type="submission" date="2021-02" db="EMBL/GenBank/DDBJ databases">
        <authorList>
            <person name="Kimball J.A."/>
            <person name="Haas M.W."/>
            <person name="Macchietto M."/>
            <person name="Kono T."/>
            <person name="Duquette J."/>
            <person name="Shao M."/>
        </authorList>
    </citation>
    <scope>NUCLEOTIDE SEQUENCE</scope>
    <source>
        <tissue evidence="6">Fresh leaf tissue</tissue>
    </source>
</reference>
<dbReference type="InterPro" id="IPR017956">
    <property type="entry name" value="AT_hook_DNA-bd_motif"/>
</dbReference>
<accession>A0A8J5SJJ8</accession>
<dbReference type="GO" id="GO:0006334">
    <property type="term" value="P:nucleosome assembly"/>
    <property type="evidence" value="ECO:0007669"/>
    <property type="project" value="InterPro"/>
</dbReference>
<dbReference type="PANTHER" id="PTHR11467:SF113">
    <property type="entry name" value="OS09G0402100 PROTEIN"/>
    <property type="match status" value="1"/>
</dbReference>
<proteinExistence type="predicted"/>
<keyword evidence="7" id="KW-1185">Reference proteome</keyword>
<feature type="compositionally biased region" description="Low complexity" evidence="4">
    <location>
        <begin position="215"/>
        <end position="236"/>
    </location>
</feature>
<feature type="region of interest" description="Disordered" evidence="4">
    <location>
        <begin position="139"/>
        <end position="259"/>
    </location>
</feature>
<evidence type="ECO:0000256" key="2">
    <source>
        <dbReference type="ARBA" id="ARBA00023125"/>
    </source>
</evidence>
<dbReference type="PANTHER" id="PTHR11467">
    <property type="entry name" value="HISTONE H1"/>
    <property type="match status" value="1"/>
</dbReference>
<organism evidence="6 7">
    <name type="scientific">Zizania palustris</name>
    <name type="common">Northern wild rice</name>
    <dbReference type="NCBI Taxonomy" id="103762"/>
    <lineage>
        <taxon>Eukaryota</taxon>
        <taxon>Viridiplantae</taxon>
        <taxon>Streptophyta</taxon>
        <taxon>Embryophyta</taxon>
        <taxon>Tracheophyta</taxon>
        <taxon>Spermatophyta</taxon>
        <taxon>Magnoliopsida</taxon>
        <taxon>Liliopsida</taxon>
        <taxon>Poales</taxon>
        <taxon>Poaceae</taxon>
        <taxon>BOP clade</taxon>
        <taxon>Oryzoideae</taxon>
        <taxon>Oryzeae</taxon>
        <taxon>Zizaniinae</taxon>
        <taxon>Zizania</taxon>
    </lineage>
</organism>
<dbReference type="EMBL" id="JAAALK010000287">
    <property type="protein sequence ID" value="KAG8056694.1"/>
    <property type="molecule type" value="Genomic_DNA"/>
</dbReference>
<dbReference type="GO" id="GO:0003690">
    <property type="term" value="F:double-stranded DNA binding"/>
    <property type="evidence" value="ECO:0007669"/>
    <property type="project" value="TreeGrafter"/>
</dbReference>
<reference evidence="6" key="1">
    <citation type="journal article" date="2021" name="bioRxiv">
        <title>Whole Genome Assembly and Annotation of Northern Wild Rice, Zizania palustris L., Supports a Whole Genome Duplication in the Zizania Genus.</title>
        <authorList>
            <person name="Haas M."/>
            <person name="Kono T."/>
            <person name="Macchietto M."/>
            <person name="Millas R."/>
            <person name="McGilp L."/>
            <person name="Shao M."/>
            <person name="Duquette J."/>
            <person name="Hirsch C.N."/>
            <person name="Kimball J."/>
        </authorList>
    </citation>
    <scope>NUCLEOTIDE SEQUENCE</scope>
    <source>
        <tissue evidence="6">Fresh leaf tissue</tissue>
    </source>
</reference>
<comment type="caution">
    <text evidence="6">The sequence shown here is derived from an EMBL/GenBank/DDBJ whole genome shotgun (WGS) entry which is preliminary data.</text>
</comment>
<comment type="subcellular location">
    <subcellularLocation>
        <location evidence="1">Nucleus</location>
    </subcellularLocation>
</comment>
<evidence type="ECO:0000259" key="5">
    <source>
        <dbReference type="PROSITE" id="PS51504"/>
    </source>
</evidence>
<dbReference type="PROSITE" id="PS51504">
    <property type="entry name" value="H15"/>
    <property type="match status" value="1"/>
</dbReference>
<keyword evidence="2" id="KW-0238">DNA-binding</keyword>
<name>A0A8J5SJJ8_ZIZPA</name>
<dbReference type="GO" id="GO:0000786">
    <property type="term" value="C:nucleosome"/>
    <property type="evidence" value="ECO:0007669"/>
    <property type="project" value="InterPro"/>
</dbReference>
<dbReference type="AlphaFoldDB" id="A0A8J5SJJ8"/>
<dbReference type="InterPro" id="IPR005818">
    <property type="entry name" value="Histone_H1/H5_H15"/>
</dbReference>
<dbReference type="GO" id="GO:0031492">
    <property type="term" value="F:nucleosomal DNA binding"/>
    <property type="evidence" value="ECO:0007669"/>
    <property type="project" value="TreeGrafter"/>
</dbReference>
<protein>
    <recommendedName>
        <fullName evidence="5">H15 domain-containing protein</fullName>
    </recommendedName>
</protein>
<dbReference type="SMART" id="SM00384">
    <property type="entry name" value="AT_hook"/>
    <property type="match status" value="4"/>
</dbReference>
<dbReference type="Proteomes" id="UP000729402">
    <property type="component" value="Unassembled WGS sequence"/>
</dbReference>
<evidence type="ECO:0000256" key="1">
    <source>
        <dbReference type="ARBA" id="ARBA00004123"/>
    </source>
</evidence>
<keyword evidence="3" id="KW-0539">Nucleus</keyword>
<evidence type="ECO:0000256" key="3">
    <source>
        <dbReference type="ARBA" id="ARBA00023242"/>
    </source>
</evidence>
<gene>
    <name evidence="6" type="ORF">GUJ93_ZPchr0002g26456</name>
</gene>